<sequence>MQCVSSITNLDNSTWTTAPLLKARSAYSSMPYSRTISPASNRALMGGLVSLPKFNLHILVPQTRYLVIHK</sequence>
<reference evidence="1 2" key="1">
    <citation type="submission" date="2014-04" db="EMBL/GenBank/DDBJ databases">
        <authorList>
            <consortium name="DOE Joint Genome Institute"/>
            <person name="Kuo A."/>
            <person name="Tarkka M."/>
            <person name="Buscot F."/>
            <person name="Kohler A."/>
            <person name="Nagy L.G."/>
            <person name="Floudas D."/>
            <person name="Copeland A."/>
            <person name="Barry K.W."/>
            <person name="Cichocki N."/>
            <person name="Veneault-Fourrey C."/>
            <person name="LaButti K."/>
            <person name="Lindquist E.A."/>
            <person name="Lipzen A."/>
            <person name="Lundell T."/>
            <person name="Morin E."/>
            <person name="Murat C."/>
            <person name="Sun H."/>
            <person name="Tunlid A."/>
            <person name="Henrissat B."/>
            <person name="Grigoriev I.V."/>
            <person name="Hibbett D.S."/>
            <person name="Martin F."/>
            <person name="Nordberg H.P."/>
            <person name="Cantor M.N."/>
            <person name="Hua S.X."/>
        </authorList>
    </citation>
    <scope>NUCLEOTIDE SEQUENCE [LARGE SCALE GENOMIC DNA]</scope>
    <source>
        <strain evidence="1 2">F 1598</strain>
    </source>
</reference>
<evidence type="ECO:0000313" key="1">
    <source>
        <dbReference type="EMBL" id="KIM78440.1"/>
    </source>
</evidence>
<dbReference type="HOGENOM" id="CLU_2758701_0_0_1"/>
<name>A0A0C3F0X3_PILCF</name>
<dbReference type="InParanoid" id="A0A0C3F0X3"/>
<reference evidence="2" key="2">
    <citation type="submission" date="2015-01" db="EMBL/GenBank/DDBJ databases">
        <title>Evolutionary Origins and Diversification of the Mycorrhizal Mutualists.</title>
        <authorList>
            <consortium name="DOE Joint Genome Institute"/>
            <consortium name="Mycorrhizal Genomics Consortium"/>
            <person name="Kohler A."/>
            <person name="Kuo A."/>
            <person name="Nagy L.G."/>
            <person name="Floudas D."/>
            <person name="Copeland A."/>
            <person name="Barry K.W."/>
            <person name="Cichocki N."/>
            <person name="Veneault-Fourrey C."/>
            <person name="LaButti K."/>
            <person name="Lindquist E.A."/>
            <person name="Lipzen A."/>
            <person name="Lundell T."/>
            <person name="Morin E."/>
            <person name="Murat C."/>
            <person name="Riley R."/>
            <person name="Ohm R."/>
            <person name="Sun H."/>
            <person name="Tunlid A."/>
            <person name="Henrissat B."/>
            <person name="Grigoriev I.V."/>
            <person name="Hibbett D.S."/>
            <person name="Martin F."/>
        </authorList>
    </citation>
    <scope>NUCLEOTIDE SEQUENCE [LARGE SCALE GENOMIC DNA]</scope>
    <source>
        <strain evidence="2">F 1598</strain>
    </source>
</reference>
<organism evidence="1 2">
    <name type="scientific">Piloderma croceum (strain F 1598)</name>
    <dbReference type="NCBI Taxonomy" id="765440"/>
    <lineage>
        <taxon>Eukaryota</taxon>
        <taxon>Fungi</taxon>
        <taxon>Dikarya</taxon>
        <taxon>Basidiomycota</taxon>
        <taxon>Agaricomycotina</taxon>
        <taxon>Agaricomycetes</taxon>
        <taxon>Agaricomycetidae</taxon>
        <taxon>Atheliales</taxon>
        <taxon>Atheliaceae</taxon>
        <taxon>Piloderma</taxon>
    </lineage>
</organism>
<dbReference type="AlphaFoldDB" id="A0A0C3F0X3"/>
<gene>
    <name evidence="1" type="ORF">PILCRDRAFT_824321</name>
</gene>
<evidence type="ECO:0000313" key="2">
    <source>
        <dbReference type="Proteomes" id="UP000054166"/>
    </source>
</evidence>
<keyword evidence="2" id="KW-1185">Reference proteome</keyword>
<dbReference type="Proteomes" id="UP000054166">
    <property type="component" value="Unassembled WGS sequence"/>
</dbReference>
<protein>
    <submittedName>
        <fullName evidence="1">Uncharacterized protein</fullName>
    </submittedName>
</protein>
<dbReference type="EMBL" id="KN833016">
    <property type="protein sequence ID" value="KIM78440.1"/>
    <property type="molecule type" value="Genomic_DNA"/>
</dbReference>
<proteinExistence type="predicted"/>
<accession>A0A0C3F0X3</accession>